<dbReference type="Pfam" id="PF01395">
    <property type="entry name" value="PBP_GOBP"/>
    <property type="match status" value="1"/>
</dbReference>
<sequence length="138" mass="15546">MRAVWSLVVVSLAVVYGQNIDNVVILPPARTPGIVQASSKCIEELNLEKDILQKFLALELGDSESTRKYLYCLGTGSGYIANDGSIIKNEVLEVVGNHRDRVDGVIDECHKLKYNDKYEAVFRNVMCFYEKSKLQFKV</sequence>
<dbReference type="AlphaFoldDB" id="A0AA49EZW9"/>
<dbReference type="GO" id="GO:0005549">
    <property type="term" value="F:odorant binding"/>
    <property type="evidence" value="ECO:0007669"/>
    <property type="project" value="InterPro"/>
</dbReference>
<protein>
    <submittedName>
        <fullName evidence="2">Odorant binding protein 25</fullName>
    </submittedName>
</protein>
<keyword evidence="1" id="KW-0732">Signal</keyword>
<dbReference type="CDD" id="cd23992">
    <property type="entry name" value="PBP_GOBP"/>
    <property type="match status" value="1"/>
</dbReference>
<dbReference type="EMBL" id="OQ064268">
    <property type="protein sequence ID" value="WHU27541.1"/>
    <property type="molecule type" value="mRNA"/>
</dbReference>
<reference evidence="2" key="2">
    <citation type="journal article" date="2023" name="Proc. Natl. Acad. Sci. U.S.A.">
        <title>Sex-linked gene traffic underlies the acquisition of sexually dimorphic UV color vision in Heliconius butterflies.</title>
        <authorList>
            <person name="Chakraborty M."/>
            <person name="Lara A.G."/>
            <person name="Dang A."/>
            <person name="McCulloch K.J."/>
            <person name="Rainbow D."/>
            <person name="Carter D."/>
            <person name="Ngo L.T."/>
            <person name="Solares E."/>
            <person name="Said I."/>
            <person name="Corbett-Detig R.B."/>
            <person name="Gilbert L.E."/>
            <person name="Emerson J.J."/>
            <person name="Briscoe A.D."/>
        </authorList>
    </citation>
    <scope>NUCLEOTIDE SEQUENCE</scope>
</reference>
<proteinExistence type="evidence at transcript level"/>
<reference evidence="2" key="1">
    <citation type="submission" date="2022-12" db="EMBL/GenBank/DDBJ databases">
        <authorList>
            <person name="Briscoe A.D."/>
        </authorList>
    </citation>
    <scope>NUCLEOTIDE SEQUENCE</scope>
</reference>
<dbReference type="SUPFAM" id="SSF47565">
    <property type="entry name" value="Insect pheromone/odorant-binding proteins"/>
    <property type="match status" value="1"/>
</dbReference>
<dbReference type="SMART" id="SM00708">
    <property type="entry name" value="PhBP"/>
    <property type="match status" value="1"/>
</dbReference>
<evidence type="ECO:0000313" key="2">
    <source>
        <dbReference type="EMBL" id="WHU27541.1"/>
    </source>
</evidence>
<accession>A0AA49EZW9</accession>
<evidence type="ECO:0000256" key="1">
    <source>
        <dbReference type="SAM" id="SignalP"/>
    </source>
</evidence>
<feature type="signal peptide" evidence="1">
    <location>
        <begin position="1"/>
        <end position="17"/>
    </location>
</feature>
<dbReference type="InterPro" id="IPR006170">
    <property type="entry name" value="PBP/GOBP"/>
</dbReference>
<organism evidence="2">
    <name type="scientific">Heliconius charithonia</name>
    <name type="common">Zebra longwing butterfly</name>
    <dbReference type="NCBI Taxonomy" id="33434"/>
    <lineage>
        <taxon>Eukaryota</taxon>
        <taxon>Metazoa</taxon>
        <taxon>Ecdysozoa</taxon>
        <taxon>Arthropoda</taxon>
        <taxon>Hexapoda</taxon>
        <taxon>Insecta</taxon>
        <taxon>Pterygota</taxon>
        <taxon>Neoptera</taxon>
        <taxon>Endopterygota</taxon>
        <taxon>Lepidoptera</taxon>
        <taxon>Glossata</taxon>
        <taxon>Ditrysia</taxon>
        <taxon>Papilionoidea</taxon>
        <taxon>Nymphalidae</taxon>
        <taxon>Heliconiinae</taxon>
        <taxon>Heliconiini</taxon>
        <taxon>Heliconius</taxon>
    </lineage>
</organism>
<name>A0AA49EZW9_HELCH</name>
<dbReference type="Gene3D" id="1.10.238.20">
    <property type="entry name" value="Pheromone/general odorant binding protein domain"/>
    <property type="match status" value="1"/>
</dbReference>
<dbReference type="InterPro" id="IPR036728">
    <property type="entry name" value="PBP_GOBP_sf"/>
</dbReference>
<feature type="chain" id="PRO_5041277904" evidence="1">
    <location>
        <begin position="18"/>
        <end position="138"/>
    </location>
</feature>
<gene>
    <name evidence="2" type="primary">OBP25</name>
</gene>